<proteinExistence type="predicted"/>
<accession>A0A310SG86</accession>
<gene>
    <name evidence="1" type="ORF">WN48_06741</name>
</gene>
<organism evidence="1 2">
    <name type="scientific">Eufriesea mexicana</name>
    <dbReference type="NCBI Taxonomy" id="516756"/>
    <lineage>
        <taxon>Eukaryota</taxon>
        <taxon>Metazoa</taxon>
        <taxon>Ecdysozoa</taxon>
        <taxon>Arthropoda</taxon>
        <taxon>Hexapoda</taxon>
        <taxon>Insecta</taxon>
        <taxon>Pterygota</taxon>
        <taxon>Neoptera</taxon>
        <taxon>Endopterygota</taxon>
        <taxon>Hymenoptera</taxon>
        <taxon>Apocrita</taxon>
        <taxon>Aculeata</taxon>
        <taxon>Apoidea</taxon>
        <taxon>Anthophila</taxon>
        <taxon>Apidae</taxon>
        <taxon>Eufriesea</taxon>
    </lineage>
</organism>
<dbReference type="Proteomes" id="UP000250275">
    <property type="component" value="Unassembled WGS sequence"/>
</dbReference>
<sequence length="64" mass="7135">MSSDSPRSVGRVLQDIEPEHSTGLTIERCVQYPGTVYTDCLQTMPVTLYIVSLYNTRTIIASKV</sequence>
<dbReference type="EMBL" id="KQ764615">
    <property type="protein sequence ID" value="OAD54470.1"/>
    <property type="molecule type" value="Genomic_DNA"/>
</dbReference>
<protein>
    <submittedName>
        <fullName evidence="1">Uncharacterized protein</fullName>
    </submittedName>
</protein>
<evidence type="ECO:0000313" key="2">
    <source>
        <dbReference type="Proteomes" id="UP000250275"/>
    </source>
</evidence>
<reference evidence="1 2" key="1">
    <citation type="submission" date="2015-07" db="EMBL/GenBank/DDBJ databases">
        <title>The genome of Eufriesea mexicana.</title>
        <authorList>
            <person name="Pan H."/>
            <person name="Kapheim K."/>
        </authorList>
    </citation>
    <scope>NUCLEOTIDE SEQUENCE [LARGE SCALE GENOMIC DNA]</scope>
    <source>
        <strain evidence="1">0111107269</strain>
        <tissue evidence="1">Whole body</tissue>
    </source>
</reference>
<dbReference type="AlphaFoldDB" id="A0A310SG86"/>
<evidence type="ECO:0000313" key="1">
    <source>
        <dbReference type="EMBL" id="OAD54470.1"/>
    </source>
</evidence>
<name>A0A310SG86_9HYME</name>
<keyword evidence="2" id="KW-1185">Reference proteome</keyword>